<feature type="domain" description="Reverse transcriptase/retrotransposon-derived protein RNase H-like" evidence="2">
    <location>
        <begin position="18"/>
        <end position="93"/>
    </location>
</feature>
<evidence type="ECO:0000256" key="1">
    <source>
        <dbReference type="ARBA" id="ARBA00023268"/>
    </source>
</evidence>
<dbReference type="InterPro" id="IPR043128">
    <property type="entry name" value="Rev_trsase/Diguanyl_cyclase"/>
</dbReference>
<keyword evidence="1" id="KW-0511">Multifunctional enzyme</keyword>
<sequence length="142" mass="15879">MSKPITKLMGGKDTDFQWDTEQEVAFQKVKDPLCNENVLLMPDLKKPFVILTDAFHVGLGAVLCQDAPVWCDKKQGMIIKPHPVAFASRTLLAKATGCSSGAEVRYSTPELRVFSCGMGYRQIYTIPRVHYIHFGVRCSTLK</sequence>
<reference evidence="4" key="1">
    <citation type="submission" date="2011-05" db="EMBL/GenBank/DDBJ databases">
        <authorList>
            <person name="Richards S.R."/>
            <person name="Qu J."/>
            <person name="Jiang H."/>
            <person name="Jhangiani S.N."/>
            <person name="Agravi P."/>
            <person name="Goodspeed R."/>
            <person name="Gross S."/>
            <person name="Mandapat C."/>
            <person name="Jackson L."/>
            <person name="Mathew T."/>
            <person name="Pu L."/>
            <person name="Thornton R."/>
            <person name="Saada N."/>
            <person name="Wilczek-Boney K.B."/>
            <person name="Lee S."/>
            <person name="Kovar C."/>
            <person name="Wu Y."/>
            <person name="Scherer S.E."/>
            <person name="Worley K.C."/>
            <person name="Muzny D.M."/>
            <person name="Gibbs R."/>
        </authorList>
    </citation>
    <scope>NUCLEOTIDE SEQUENCE</scope>
    <source>
        <strain evidence="4">Brora</strain>
    </source>
</reference>
<dbReference type="PANTHER" id="PTHR37984:SF5">
    <property type="entry name" value="PROTEIN NYNRIN-LIKE"/>
    <property type="match status" value="1"/>
</dbReference>
<name>T1IN60_STRMM</name>
<keyword evidence="4" id="KW-1185">Reference proteome</keyword>
<dbReference type="Gene3D" id="3.30.70.270">
    <property type="match status" value="1"/>
</dbReference>
<dbReference type="EnsemblMetazoa" id="SMAR002435-RA">
    <property type="protein sequence ID" value="SMAR002435-PA"/>
    <property type="gene ID" value="SMAR002435"/>
</dbReference>
<protein>
    <recommendedName>
        <fullName evidence="2">Reverse transcriptase/retrotransposon-derived protein RNase H-like domain-containing protein</fullName>
    </recommendedName>
</protein>
<evidence type="ECO:0000313" key="4">
    <source>
        <dbReference type="Proteomes" id="UP000014500"/>
    </source>
</evidence>
<dbReference type="Pfam" id="PF17919">
    <property type="entry name" value="RT_RNaseH_2"/>
    <property type="match status" value="1"/>
</dbReference>
<dbReference type="InterPro" id="IPR050951">
    <property type="entry name" value="Retrovirus_Pol_polyprotein"/>
</dbReference>
<accession>T1IN60</accession>
<dbReference type="SUPFAM" id="SSF56672">
    <property type="entry name" value="DNA/RNA polymerases"/>
    <property type="match status" value="1"/>
</dbReference>
<dbReference type="InterPro" id="IPR041577">
    <property type="entry name" value="RT_RNaseH_2"/>
</dbReference>
<evidence type="ECO:0000313" key="3">
    <source>
        <dbReference type="EnsemblMetazoa" id="SMAR002435-PA"/>
    </source>
</evidence>
<dbReference type="AlphaFoldDB" id="T1IN60"/>
<dbReference type="GO" id="GO:0071897">
    <property type="term" value="P:DNA biosynthetic process"/>
    <property type="evidence" value="ECO:0007669"/>
    <property type="project" value="UniProtKB-ARBA"/>
</dbReference>
<dbReference type="GO" id="GO:0003824">
    <property type="term" value="F:catalytic activity"/>
    <property type="evidence" value="ECO:0007669"/>
    <property type="project" value="UniProtKB-KW"/>
</dbReference>
<evidence type="ECO:0000259" key="2">
    <source>
        <dbReference type="Pfam" id="PF17919"/>
    </source>
</evidence>
<dbReference type="EMBL" id="JH431146">
    <property type="status" value="NOT_ANNOTATED_CDS"/>
    <property type="molecule type" value="Genomic_DNA"/>
</dbReference>
<dbReference type="HOGENOM" id="CLU_1818227_0_0_1"/>
<proteinExistence type="predicted"/>
<dbReference type="Proteomes" id="UP000014500">
    <property type="component" value="Unassembled WGS sequence"/>
</dbReference>
<dbReference type="InterPro" id="IPR043502">
    <property type="entry name" value="DNA/RNA_pol_sf"/>
</dbReference>
<dbReference type="PhylomeDB" id="T1IN60"/>
<reference evidence="3" key="2">
    <citation type="submission" date="2015-02" db="UniProtKB">
        <authorList>
            <consortium name="EnsemblMetazoa"/>
        </authorList>
    </citation>
    <scope>IDENTIFICATION</scope>
</reference>
<organism evidence="3 4">
    <name type="scientific">Strigamia maritima</name>
    <name type="common">European centipede</name>
    <name type="synonym">Geophilus maritimus</name>
    <dbReference type="NCBI Taxonomy" id="126957"/>
    <lineage>
        <taxon>Eukaryota</taxon>
        <taxon>Metazoa</taxon>
        <taxon>Ecdysozoa</taxon>
        <taxon>Arthropoda</taxon>
        <taxon>Myriapoda</taxon>
        <taxon>Chilopoda</taxon>
        <taxon>Pleurostigmophora</taxon>
        <taxon>Geophilomorpha</taxon>
        <taxon>Linotaeniidae</taxon>
        <taxon>Strigamia</taxon>
    </lineage>
</organism>
<dbReference type="PANTHER" id="PTHR37984">
    <property type="entry name" value="PROTEIN CBG26694"/>
    <property type="match status" value="1"/>
</dbReference>